<dbReference type="InterPro" id="IPR003959">
    <property type="entry name" value="ATPase_AAA_core"/>
</dbReference>
<evidence type="ECO:0000259" key="1">
    <source>
        <dbReference type="Pfam" id="PF00004"/>
    </source>
</evidence>
<dbReference type="EMBL" id="KP211814">
    <property type="protein sequence ID" value="ANV79182.1"/>
    <property type="molecule type" value="Genomic_DNA"/>
</dbReference>
<dbReference type="Gene3D" id="3.40.50.300">
    <property type="entry name" value="P-loop containing nucleotide triphosphate hydrolases"/>
    <property type="match status" value="1"/>
</dbReference>
<protein>
    <recommendedName>
        <fullName evidence="1">ATPase AAA-type core domain-containing protein</fullName>
    </recommendedName>
</protein>
<dbReference type="InterPro" id="IPR027417">
    <property type="entry name" value="P-loop_NTPase"/>
</dbReference>
<dbReference type="InterPro" id="IPR036388">
    <property type="entry name" value="WH-like_DNA-bd_sf"/>
</dbReference>
<dbReference type="SUPFAM" id="SSF52540">
    <property type="entry name" value="P-loop containing nucleoside triphosphate hydrolases"/>
    <property type="match status" value="1"/>
</dbReference>
<dbReference type="CDD" id="cd00009">
    <property type="entry name" value="AAA"/>
    <property type="match status" value="1"/>
</dbReference>
<dbReference type="GO" id="GO:0016887">
    <property type="term" value="F:ATP hydrolysis activity"/>
    <property type="evidence" value="ECO:0007669"/>
    <property type="project" value="InterPro"/>
</dbReference>
<dbReference type="AlphaFoldDB" id="A0A1B1TA72"/>
<dbReference type="GO" id="GO:0005524">
    <property type="term" value="F:ATP binding"/>
    <property type="evidence" value="ECO:0007669"/>
    <property type="project" value="InterPro"/>
</dbReference>
<dbReference type="InterPro" id="IPR036390">
    <property type="entry name" value="WH_DNA-bd_sf"/>
</dbReference>
<reference evidence="2" key="1">
    <citation type="submission" date="2014-11" db="EMBL/GenBank/DDBJ databases">
        <authorList>
            <person name="Zhu J."/>
            <person name="Qi W."/>
            <person name="Song R."/>
        </authorList>
    </citation>
    <scope>NUCLEOTIDE SEQUENCE</scope>
</reference>
<sequence>MISGAELRILSHLSKFQGNEEAKWNIPREQSLPGIAESLGVVRSALHVPLNSLEKANLVISRNARVSGAKSRKRTVIHITEKGLSALSDSGKPKSRKHRNFGPVPNLSIIHGRQIEIEKIAELLENGKNIILNGLPGIGKTSLARSVADSLMEKGWILRWASCNGDSDVSSIAEMWLGQSGWSSPEAIATNLDSSRTLLVIDEIQELNRRHLDNVGNLLSEISNIKSSVLIMVRAPSPFKELLNFESIRLDGLHYDDARAILPSDLDEKSAFKIAESLGGHPLALHLWSPEEEIPEKVEAVQEYVRSTVIKRLSDEGLETLDELSISPIPLNFDELFFPLGANELDNSAILRWKNSEIEPHHLIRNVRKNDISTKNLKKLNSQMAKKWSTRQGHKAKRIEAHFYLNSGKDIDTEWLISNISEIMNQDSAAAAIIIEQAIELSNDSSLRETASDIALERGETDIANLHIDSLPEGPNKKLRKARLARIKGNSKLAEKLDLEAIADLDNVEKIKHEISQLVRLYDDRLPGPINPTLVTKINKRIESLDISKLHLDQKNPAMLSVNLLKFSIASESQNLSSAASARSLLESQLGYDHPRLRILDLRSRLFARESDAASPESIEAARTEINKCDNLLDKISLIHATLEASGQNYPEWLIEIHSKVSEEFLREDIAAYRRIAAQKWFWRGVLEPERQLSHWREALDRFRKAECSNAANELLRKISTII</sequence>
<evidence type="ECO:0000313" key="2">
    <source>
        <dbReference type="EMBL" id="ANV79182.1"/>
    </source>
</evidence>
<accession>A0A1B1TA72</accession>
<dbReference type="SUPFAM" id="SSF46785">
    <property type="entry name" value="Winged helix' DNA-binding domain"/>
    <property type="match status" value="1"/>
</dbReference>
<dbReference type="Pfam" id="PF00004">
    <property type="entry name" value="AAA"/>
    <property type="match status" value="1"/>
</dbReference>
<name>A0A1B1TA72_9ARCH</name>
<organism evidence="2">
    <name type="scientific">uncultured Poseidoniia archaeon</name>
    <dbReference type="NCBI Taxonomy" id="1697135"/>
    <lineage>
        <taxon>Archaea</taxon>
        <taxon>Methanobacteriati</taxon>
        <taxon>Thermoplasmatota</taxon>
        <taxon>Candidatus Poseidoniia</taxon>
        <taxon>environmental samples</taxon>
    </lineage>
</organism>
<feature type="domain" description="ATPase AAA-type core" evidence="1">
    <location>
        <begin position="130"/>
        <end position="233"/>
    </location>
</feature>
<dbReference type="Gene3D" id="1.10.10.10">
    <property type="entry name" value="Winged helix-like DNA-binding domain superfamily/Winged helix DNA-binding domain"/>
    <property type="match status" value="1"/>
</dbReference>
<reference evidence="2" key="2">
    <citation type="journal article" date="2015" name="ISME J.">
        <title>A new class of marine Euryarchaeota group II from the Mediterranean deep chlorophyll maximum.</title>
        <authorList>
            <person name="Martin-Cuadrado A.B."/>
            <person name="Garcia-Heredia I."/>
            <person name="Molto A.G."/>
            <person name="Lopez-Ubeda R."/>
            <person name="Kimes N."/>
            <person name="Lopez-Garcia P."/>
            <person name="Moreira D."/>
            <person name="Rodriguez-Valera F."/>
        </authorList>
    </citation>
    <scope>NUCLEOTIDE SEQUENCE</scope>
</reference>
<proteinExistence type="predicted"/>